<reference evidence="9 22" key="4">
    <citation type="journal article" date="2019" name="Environ. Health Perspect.">
        <title>Inter-host Transmission of Carbapenemase-Producing Escherichia coli among Humans and Backyard Animals.</title>
        <authorList>
            <person name="Li J."/>
            <person name="Bi Z."/>
            <person name="Ma S."/>
            <person name="Chen B."/>
            <person name="Cai C."/>
            <person name="He J."/>
            <person name="Schwarz S."/>
            <person name="Sun C."/>
            <person name="Zhou Y."/>
            <person name="Yin J."/>
            <person name="Hulth A."/>
            <person name="Wang Y."/>
            <person name="Shen Z."/>
            <person name="Wang S."/>
            <person name="Wu C."/>
            <person name="Nilsson L.E."/>
            <person name="Walsh T.R."/>
            <person name="Borjesson S."/>
            <person name="Shen J."/>
            <person name="Sun Q."/>
            <person name="Wang Y."/>
        </authorList>
    </citation>
    <scope>NUCLEOTIDE SEQUENCE [LARGE SCALE GENOMIC DNA]</scope>
    <source>
        <strain evidence="9 22">A016f</strain>
    </source>
</reference>
<evidence type="ECO:0000313" key="23">
    <source>
        <dbReference type="Proteomes" id="UP000372890"/>
    </source>
</evidence>
<evidence type="ECO:0000313" key="3">
    <source>
        <dbReference type="EMBL" id="EFH3676496.1"/>
    </source>
</evidence>
<sequence>MKKSEVLGYFGGVVKTAAALGTSKTTVSMWGEEVPWKWALLIQAVTAGALKYELHIPTVVIPGSDHNPPSNQGGIHENQA</sequence>
<reference evidence="1" key="15">
    <citation type="submission" date="2023-10" db="EMBL/GenBank/DDBJ databases">
        <authorList>
            <person name="Leclercq S."/>
        </authorList>
    </citation>
    <scope>NUCLEOTIDE SEQUENCE</scope>
    <source>
        <strain evidence="1">F848</strain>
    </source>
</reference>
<evidence type="ECO:0000313" key="29">
    <source>
        <dbReference type="Proteomes" id="UP000517067"/>
    </source>
</evidence>
<evidence type="ECO:0000313" key="10">
    <source>
        <dbReference type="EMBL" id="MQS32122.1"/>
    </source>
</evidence>
<evidence type="ECO:0000313" key="17">
    <source>
        <dbReference type="EMBL" id="RIB40067.1"/>
    </source>
</evidence>
<reference evidence="6 34" key="2">
    <citation type="journal article" date="2018" name="Genome Biol.">
        <title>SKESA: strategic k-mer extension for scrupulous assemblies.</title>
        <authorList>
            <person name="Souvorov A."/>
            <person name="Agarwala R."/>
            <person name="Lipman D.J."/>
        </authorList>
    </citation>
    <scope>NUCLEOTIDE SEQUENCE</scope>
    <source>
        <strain evidence="7">EuSCAPE_DE065</strain>
        <strain evidence="8">SJP41</strain>
        <strain evidence="6 34">TW14994</strain>
    </source>
</reference>
<dbReference type="Proteomes" id="UP000517067">
    <property type="component" value="Unassembled WGS sequence"/>
</dbReference>
<dbReference type="EMBL" id="JABUPU010000082">
    <property type="protein sequence ID" value="NYP88534.1"/>
    <property type="molecule type" value="Genomic_DNA"/>
</dbReference>
<evidence type="ECO:0000313" key="16">
    <source>
        <dbReference type="EMBL" id="NYQ41965.1"/>
    </source>
</evidence>
<dbReference type="Proteomes" id="UP000436141">
    <property type="component" value="Unassembled WGS sequence"/>
</dbReference>
<evidence type="ECO:0000313" key="15">
    <source>
        <dbReference type="EMBL" id="NYP88534.1"/>
    </source>
</evidence>
<dbReference type="EMBL" id="WOET01000056">
    <property type="protein sequence ID" value="MUM75811.1"/>
    <property type="molecule type" value="Genomic_DNA"/>
</dbReference>
<dbReference type="Proteomes" id="UP000471490">
    <property type="component" value="Unassembled WGS sequence"/>
</dbReference>
<dbReference type="EMBL" id="JABUPJ010000080">
    <property type="protein sequence ID" value="NYQ41965.1"/>
    <property type="molecule type" value="Genomic_DNA"/>
</dbReference>
<evidence type="ECO:0000313" key="9">
    <source>
        <dbReference type="EMBL" id="MQK27758.1"/>
    </source>
</evidence>
<evidence type="ECO:0000313" key="24">
    <source>
        <dbReference type="Proteomes" id="UP000436141"/>
    </source>
</evidence>
<dbReference type="Proteomes" id="UP000846355">
    <property type="component" value="Unassembled WGS sequence"/>
</dbReference>
<reference evidence="13 27" key="10">
    <citation type="journal article" date="2020" name="Int. J. Nanomedicine">
        <title>Consequences Of Long-Term Bacteria's Exposure To Silver Nanoformulations With Different PhysicoChemical Properties.</title>
        <authorList>
            <person name="Kedziora A."/>
            <person name="Wernecki M."/>
            <person name="Korzekwa K."/>
            <person name="Speruda M."/>
            <person name="Gerasymchuk Y."/>
            <person name="Lukowiak A."/>
            <person name="Bugla-Ploskonska G."/>
        </authorList>
    </citation>
    <scope>NUCLEOTIDE SEQUENCE [LARGE SCALE GENOMIC DNA]</scope>
    <source>
        <strain evidence="13 27">ATCC 11230</strain>
    </source>
</reference>
<evidence type="ECO:0000313" key="6">
    <source>
        <dbReference type="EMBL" id="HAI8961123.1"/>
    </source>
</evidence>
<organism evidence="4 31">
    <name type="scientific">Escherichia coli</name>
    <dbReference type="NCBI Taxonomy" id="562"/>
    <lineage>
        <taxon>Bacteria</taxon>
        <taxon>Pseudomonadati</taxon>
        <taxon>Pseudomonadota</taxon>
        <taxon>Gammaproteobacteria</taxon>
        <taxon>Enterobacterales</taxon>
        <taxon>Enterobacteriaceae</taxon>
        <taxon>Escherichia</taxon>
    </lineage>
</organism>
<dbReference type="EMBL" id="SQQU01000027">
    <property type="protein sequence ID" value="MQS32122.1"/>
    <property type="molecule type" value="Genomic_DNA"/>
</dbReference>
<reference evidence="15 29" key="11">
    <citation type="journal article" date="2020" name="J. Appl. Microbiol.">
        <title>Genetic characterization of Shigatoxigenic and enteropathogenic Escherichia coli O80:H2 from diarrheic and septicemic calves and relatedness to human Shigatoxigenic E. coli O80:H2.</title>
        <authorList>
            <person name="Habets A."/>
            <person name="Crombe F."/>
            <person name="Nakamura K."/>
            <person name="Guerin V."/>
            <person name="De Rauw K."/>
            <person name="Pierard D."/>
            <person name="Saulmont M."/>
            <person name="Hayashi T."/>
            <person name="Mainil J.G."/>
            <person name="Thiry D."/>
        </authorList>
    </citation>
    <scope>NUCLEOTIDE SEQUENCE [LARGE SCALE GENOMIC DNA]</scope>
    <source>
        <strain evidence="16">EH3306</strain>
        <strain evidence="15 29">EH3307</strain>
    </source>
</reference>
<protein>
    <submittedName>
        <fullName evidence="19">Antirepressor protein</fullName>
    </submittedName>
    <submittedName>
        <fullName evidence="1">Cro/CI family transcriptional regulator</fullName>
    </submittedName>
</protein>
<evidence type="ECO:0000313" key="34">
    <source>
        <dbReference type="Proteomes" id="UP000842385"/>
    </source>
</evidence>
<evidence type="ECO:0000313" key="20">
    <source>
        <dbReference type="Proteomes" id="UP000281521"/>
    </source>
</evidence>
<evidence type="ECO:0000313" key="5">
    <source>
        <dbReference type="EMBL" id="EFI0216157.1"/>
    </source>
</evidence>
<evidence type="ECO:0000313" key="33">
    <source>
        <dbReference type="Proteomes" id="UP000567387"/>
    </source>
</evidence>
<dbReference type="Proteomes" id="UP000471360">
    <property type="component" value="Unassembled WGS sequence"/>
</dbReference>
<dbReference type="EMBL" id="VLTB01000175">
    <property type="protein sequence ID" value="NDR91532.1"/>
    <property type="molecule type" value="Genomic_DNA"/>
</dbReference>
<dbReference type="EMBL" id="AASVQO010000037">
    <property type="protein sequence ID" value="EFH3676496.1"/>
    <property type="molecule type" value="Genomic_DNA"/>
</dbReference>
<dbReference type="Proteomes" id="UP000534496">
    <property type="component" value="Unassembled WGS sequence"/>
</dbReference>
<gene>
    <name evidence="18" type="ORF">BANRA_01669</name>
    <name evidence="5" type="ORF">BG944_005500</name>
    <name evidence="2" type="ORF">C2R31_004742</name>
    <name evidence="17" type="ORF">D3C88_20590</name>
    <name evidence="10" type="ORF">E4K51_18565</name>
    <name evidence="9" type="ORF">EIZ93_26835</name>
    <name evidence="3" type="ORF">F9461_25405</name>
    <name evidence="1" type="ORF">FGAF848_00500</name>
    <name evidence="13" type="ORF">FPI65_09610</name>
    <name evidence="14" type="ORF">G3W53_24315</name>
    <name evidence="16" type="ORF">G4A38_26265</name>
    <name evidence="15" type="ORF">G4A47_26045</name>
    <name evidence="4" type="ORF">GAI89_02025</name>
    <name evidence="11" type="ORF">GNZ05_27260</name>
    <name evidence="12" type="ORF">GRW05_09860</name>
    <name evidence="6" type="ORF">HKA49_005455</name>
    <name evidence="7" type="ORF">HMV95_16145</name>
    <name evidence="8" type="ORF">J8F57_005475</name>
    <name evidence="19" type="ORF">NCTC9001_03417</name>
</gene>
<dbReference type="Proteomes" id="UP001190091">
    <property type="component" value="Unassembled WGS sequence"/>
</dbReference>
<proteinExistence type="predicted"/>
<dbReference type="EMBL" id="CAUZHL010000001">
    <property type="protein sequence ID" value="CAK1206130.1"/>
    <property type="molecule type" value="Genomic_DNA"/>
</dbReference>
<dbReference type="Proteomes" id="UP000868636">
    <property type="component" value="Unassembled WGS sequence"/>
</dbReference>
<evidence type="ECO:0000313" key="8">
    <source>
        <dbReference type="EMBL" id="HAZ7495092.1"/>
    </source>
</evidence>
<dbReference type="AlphaFoldDB" id="A0A0D8VXG5"/>
<dbReference type="EMBL" id="DABFUC010000081">
    <property type="protein sequence ID" value="HAI8961123.1"/>
    <property type="molecule type" value="Genomic_DNA"/>
</dbReference>
<evidence type="ECO:0000313" key="26">
    <source>
        <dbReference type="Proteomes" id="UP000471360"/>
    </source>
</evidence>
<reference evidence="17 21" key="1">
    <citation type="journal article" date="2018" name="BMC Microbiol.">
        <title>Genome sequencing of strains of the most prevalent clonal group of O1:K1:H7 Escherichia coli that causes neonatal meningitis in France.</title>
        <authorList>
            <person name="Geslain G."/>
            <person name="Birgy A."/>
            <person name="Adiba S."/>
            <person name="Magnan M."/>
            <person name="Courroux C."/>
            <person name="Levy C."/>
            <person name="Cohen R."/>
            <person name="Bidet P."/>
            <person name="Bonacorsi S."/>
        </authorList>
    </citation>
    <scope>NUCLEOTIDE SEQUENCE [LARGE SCALE GENOMIC DNA]</scope>
    <source>
        <strain evidence="17 21">S308</strain>
    </source>
</reference>
<reference evidence="31 32" key="9">
    <citation type="submission" date="2019-12" db="EMBL/GenBank/DDBJ databases">
        <authorList>
            <consortium name="NARMS: The National Antimicrobial Resistance Monitoring System"/>
        </authorList>
    </citation>
    <scope>NUCLEOTIDE SEQUENCE [LARGE SCALE GENOMIC DNA]</scope>
    <source>
        <strain evidence="3 32">CVM N19EC0189</strain>
        <strain evidence="4 31">CVM N19EC0510</strain>
    </source>
</reference>
<evidence type="ECO:0000313" key="25">
    <source>
        <dbReference type="Proteomes" id="UP000460351"/>
    </source>
</evidence>
<dbReference type="Proteomes" id="UP000460351">
    <property type="component" value="Unassembled WGS sequence"/>
</dbReference>
<dbReference type="Proteomes" id="UP000284508">
    <property type="component" value="Unassembled WGS sequence"/>
</dbReference>
<dbReference type="SUPFAM" id="SSF47413">
    <property type="entry name" value="lambda repressor-like DNA-binding domains"/>
    <property type="match status" value="1"/>
</dbReference>
<evidence type="ECO:0000313" key="32">
    <source>
        <dbReference type="Proteomes" id="UP000534496"/>
    </source>
</evidence>
<reference evidence="10 25" key="5">
    <citation type="journal article" date="2019" name="Microorganisms">
        <title>Characteristics of Carbapenem-Resistant and Colistin-Resistant Escherichia coli Co-Producing NDM-1 and MCR-1 from Pig Farms in China.</title>
        <authorList>
            <person name="Peng Z."/>
            <person name="Li X."/>
            <person name="Hu Z."/>
            <person name="Li Z."/>
            <person name="Lv Y."/>
            <person name="Lei M."/>
            <person name="Wu B."/>
            <person name="Chen H."/>
            <person name="Wang X."/>
        </authorList>
    </citation>
    <scope>NUCLEOTIDE SEQUENCE [LARGE SCALE GENOMIC DNA]</scope>
    <source>
        <strain evidence="10 25">RXD010</strain>
    </source>
</reference>
<evidence type="ECO:0000313" key="18">
    <source>
        <dbReference type="EMBL" id="VCY83016.1"/>
    </source>
</evidence>
<dbReference type="EMBL" id="AASXRC010000089">
    <property type="protein sequence ID" value="EFI0216157.1"/>
    <property type="molecule type" value="Genomic_DNA"/>
</dbReference>
<dbReference type="EMBL" id="DABHXT010000026">
    <property type="protein sequence ID" value="HAJ5959782.1"/>
    <property type="molecule type" value="Genomic_DNA"/>
</dbReference>
<evidence type="ECO:0000313" key="2">
    <source>
        <dbReference type="EMBL" id="EFA8786803.1"/>
    </source>
</evidence>
<dbReference type="EMBL" id="AASWKH010000001">
    <property type="protein sequence ID" value="EFH6093438.1"/>
    <property type="molecule type" value="Genomic_DNA"/>
</dbReference>
<evidence type="ECO:0000313" key="14">
    <source>
        <dbReference type="EMBL" id="NEN73160.1"/>
    </source>
</evidence>
<evidence type="ECO:0000313" key="7">
    <source>
        <dbReference type="EMBL" id="HAJ5959782.1"/>
    </source>
</evidence>
<dbReference type="InterPro" id="IPR010982">
    <property type="entry name" value="Lambda_DNA-bd_dom_sf"/>
</dbReference>
<dbReference type="Gene3D" id="1.10.260.40">
    <property type="entry name" value="lambda repressor-like DNA-binding domains"/>
    <property type="match status" value="1"/>
</dbReference>
<dbReference type="EMBL" id="CAADIS010000004">
    <property type="protein sequence ID" value="VFS19422.1"/>
    <property type="molecule type" value="Genomic_DNA"/>
</dbReference>
<dbReference type="Proteomes" id="UP000281521">
    <property type="component" value="Unassembled WGS sequence"/>
</dbReference>
<dbReference type="Proteomes" id="UP000490727">
    <property type="component" value="Unassembled WGS sequence"/>
</dbReference>
<reference evidence="8" key="14">
    <citation type="submission" date="2021-03" db="EMBL/GenBank/DDBJ databases">
        <authorList>
            <consortium name="NCBI Pathogen Detection Project"/>
        </authorList>
    </citation>
    <scope>NUCLEOTIDE SEQUENCE</scope>
    <source>
        <strain evidence="7">EuSCAPE_DE065</strain>
        <strain evidence="8">SJP41</strain>
        <strain evidence="6">TW14994</strain>
    </source>
</reference>
<dbReference type="EMBL" id="WUIY01000034">
    <property type="protein sequence ID" value="MXI74574.1"/>
    <property type="molecule type" value="Genomic_DNA"/>
</dbReference>
<dbReference type="Proteomes" id="UP000521994">
    <property type="component" value="Unassembled WGS sequence"/>
</dbReference>
<dbReference type="Pfam" id="PF14549">
    <property type="entry name" value="P22_Cro"/>
    <property type="match status" value="1"/>
</dbReference>
<name>A0A0D8VXG5_ECOLX</name>
<reference evidence="12 24" key="8">
    <citation type="submission" date="2019-12" db="EMBL/GenBank/DDBJ databases">
        <title>Enteriobacteria Tanzani isolates_10434.</title>
        <authorList>
            <person name="Subbiah M."/>
            <person name="Call D."/>
        </authorList>
    </citation>
    <scope>NUCLEOTIDE SEQUENCE [LARGE SCALE GENOMIC DNA]</scope>
    <source>
        <strain evidence="12 24">10434wD1</strain>
    </source>
</reference>
<evidence type="ECO:0000313" key="4">
    <source>
        <dbReference type="EMBL" id="EFH6093438.1"/>
    </source>
</evidence>
<reference evidence="18 20" key="3">
    <citation type="submission" date="2018-10" db="EMBL/GenBank/DDBJ databases">
        <authorList>
            <person name="Noll B N."/>
        </authorList>
    </citation>
    <scope>NUCLEOTIDE SEQUENCE [LARGE SCALE GENOMIC DNA]</scope>
    <source>
        <strain evidence="18">Ecoli022</strain>
    </source>
</reference>
<dbReference type="Proteomes" id="UP000359125">
    <property type="component" value="Unassembled WGS sequence"/>
</dbReference>
<evidence type="ECO:0000313" key="12">
    <source>
        <dbReference type="EMBL" id="MXI74574.1"/>
    </source>
</evidence>
<dbReference type="Proteomes" id="UP000842385">
    <property type="component" value="Unassembled WGS sequence"/>
</dbReference>
<evidence type="ECO:0000313" key="30">
    <source>
        <dbReference type="Proteomes" id="UP000521994"/>
    </source>
</evidence>
<reference evidence="14 26" key="12">
    <citation type="submission" date="2020-02" db="EMBL/GenBank/DDBJ databases">
        <authorList>
            <person name="Subbiah M."/>
            <person name="Call D."/>
        </authorList>
    </citation>
    <scope>NUCLEOTIDE SEQUENCE [LARGE SCALE GENOMIC DNA]</scope>
    <source>
        <strain evidence="14 26">8375wB1</strain>
    </source>
</reference>
<reference evidence="11 28" key="7">
    <citation type="submission" date="2019-11" db="EMBL/GenBank/DDBJ databases">
        <title>Whole genome sequence analysis of environmental Escherichia coli from the feces of straw-necked ibis (Threskiornis spinicollis) nesting on inland wetlands.</title>
        <authorList>
            <person name="Wyrsch E.R."/>
            <person name="Roy Chowdhury P."/>
            <person name="Wallis L."/>
            <person name="Cummins M.L."/>
            <person name="Zingali T."/>
            <person name="Brandis K.J."/>
            <person name="Djordjevic S.P."/>
        </authorList>
    </citation>
    <scope>NUCLEOTIDE SEQUENCE [LARGE SCALE GENOMIC DNA]</scope>
    <source>
        <strain evidence="11 28">IBS12</strain>
    </source>
</reference>
<accession>A0A0D8VXG5</accession>
<evidence type="ECO:0000313" key="21">
    <source>
        <dbReference type="Proteomes" id="UP000284508"/>
    </source>
</evidence>
<evidence type="ECO:0000313" key="28">
    <source>
        <dbReference type="Proteomes" id="UP000490727"/>
    </source>
</evidence>
<dbReference type="EMBL" id="UWXJ01000001">
    <property type="protein sequence ID" value="VCY83016.1"/>
    <property type="molecule type" value="Genomic_DNA"/>
</dbReference>
<evidence type="ECO:0000313" key="11">
    <source>
        <dbReference type="EMBL" id="MUM75811.1"/>
    </source>
</evidence>
<dbReference type="EMBL" id="JAAGYP010000065">
    <property type="protein sequence ID" value="NEN73160.1"/>
    <property type="molecule type" value="Genomic_DNA"/>
</dbReference>
<dbReference type="Proteomes" id="UP000567387">
    <property type="component" value="Unassembled WGS sequence"/>
</dbReference>
<dbReference type="Proteomes" id="UP000372890">
    <property type="component" value="Unassembled WGS sequence"/>
</dbReference>
<dbReference type="OMA" id="WKAVIPK"/>
<dbReference type="EMBL" id="AASCBU010000035">
    <property type="protein sequence ID" value="EFA8786803.1"/>
    <property type="molecule type" value="Genomic_DNA"/>
</dbReference>
<dbReference type="Proteomes" id="UP000531463">
    <property type="component" value="Unassembled WGS sequence"/>
</dbReference>
<dbReference type="Proteomes" id="UP000540485">
    <property type="component" value="Unassembled WGS sequence"/>
</dbReference>
<evidence type="ECO:0000313" key="31">
    <source>
        <dbReference type="Proteomes" id="UP000531463"/>
    </source>
</evidence>
<evidence type="ECO:0000313" key="13">
    <source>
        <dbReference type="EMBL" id="NDR91532.1"/>
    </source>
</evidence>
<dbReference type="RefSeq" id="WP_000747951.1">
    <property type="nucleotide sequence ID" value="NZ_AP017610.1"/>
</dbReference>
<dbReference type="EMBL" id="RYCF01000297">
    <property type="protein sequence ID" value="MQK27758.1"/>
    <property type="molecule type" value="Genomic_DNA"/>
</dbReference>
<dbReference type="EMBL" id="DADPIR010000161">
    <property type="protein sequence ID" value="HAZ7495092.1"/>
    <property type="molecule type" value="Genomic_DNA"/>
</dbReference>
<reference evidence="19 23" key="6">
    <citation type="submission" date="2019-03" db="EMBL/GenBank/DDBJ databases">
        <authorList>
            <consortium name="Pathogen Informatics"/>
        </authorList>
    </citation>
    <scope>NUCLEOTIDE SEQUENCE [LARGE SCALE GENOMIC DNA]</scope>
    <source>
        <strain evidence="19 23">NCTC9001</strain>
    </source>
</reference>
<reference evidence="5 30" key="13">
    <citation type="submission" date="2020-02" db="EMBL/GenBank/DDBJ databases">
        <authorList>
            <consortium name="PulseNet: The National Subtyping Network for Foodborne Disease Surveillance"/>
            <person name="Tarr C.L."/>
            <person name="Trees E."/>
            <person name="Katz L.S."/>
            <person name="Carleton-Romer H.A."/>
            <person name="Stroika S."/>
            <person name="Kucerova Z."/>
            <person name="Roache K.F."/>
            <person name="Sabol A.L."/>
            <person name="Besser J."/>
            <person name="Gerner-Smidt P."/>
        </authorList>
    </citation>
    <scope>NUCLEOTIDE SEQUENCE [LARGE SCALE GENOMIC DNA]</scope>
    <source>
        <strain evidence="5 30">2014C-3796</strain>
        <strain evidence="2 33">PNUSAE011918</strain>
    </source>
</reference>
<evidence type="ECO:0000313" key="1">
    <source>
        <dbReference type="EMBL" id="CAK1206130.1"/>
    </source>
</evidence>
<dbReference type="EMBL" id="QXHA01001385">
    <property type="protein sequence ID" value="RIB40067.1"/>
    <property type="molecule type" value="Genomic_DNA"/>
</dbReference>
<dbReference type="GO" id="GO:0003677">
    <property type="term" value="F:DNA binding"/>
    <property type="evidence" value="ECO:0007669"/>
    <property type="project" value="InterPro"/>
</dbReference>
<evidence type="ECO:0000313" key="27">
    <source>
        <dbReference type="Proteomes" id="UP000471490"/>
    </source>
</evidence>
<evidence type="ECO:0000313" key="22">
    <source>
        <dbReference type="Proteomes" id="UP000359125"/>
    </source>
</evidence>
<evidence type="ECO:0000313" key="19">
    <source>
        <dbReference type="EMBL" id="VFS19422.1"/>
    </source>
</evidence>